<dbReference type="Proteomes" id="UP001445335">
    <property type="component" value="Unassembled WGS sequence"/>
</dbReference>
<comment type="caution">
    <text evidence="2">The sequence shown here is derived from an EMBL/GenBank/DDBJ whole genome shotgun (WGS) entry which is preliminary data.</text>
</comment>
<dbReference type="AlphaFoldDB" id="A0AAW1RYN4"/>
<feature type="region of interest" description="Disordered" evidence="1">
    <location>
        <begin position="33"/>
        <end position="86"/>
    </location>
</feature>
<protein>
    <submittedName>
        <fullName evidence="2">Uncharacterized protein</fullName>
    </submittedName>
</protein>
<dbReference type="EMBL" id="JALJOU010000018">
    <property type="protein sequence ID" value="KAK9838513.1"/>
    <property type="molecule type" value="Genomic_DNA"/>
</dbReference>
<accession>A0AAW1RYN4</accession>
<evidence type="ECO:0000313" key="2">
    <source>
        <dbReference type="EMBL" id="KAK9838513.1"/>
    </source>
</evidence>
<name>A0AAW1RYN4_9CHLO</name>
<sequence length="129" mass="13874">MSGPGSVSNQVGSGYLEDWQIIGVVGHQDLRAEKRHGRAKRTQQLATPSRPCHHRASGAGGPDRAPSDAASRRGALNPFRLGGLTPPARHLRVHNLPELAHVPAAHAEAAQRRLAVAEPLLLHDFRLAF</sequence>
<reference evidence="2 3" key="1">
    <citation type="journal article" date="2024" name="Nat. Commun.">
        <title>Phylogenomics reveals the evolutionary origins of lichenization in chlorophyte algae.</title>
        <authorList>
            <person name="Puginier C."/>
            <person name="Libourel C."/>
            <person name="Otte J."/>
            <person name="Skaloud P."/>
            <person name="Haon M."/>
            <person name="Grisel S."/>
            <person name="Petersen M."/>
            <person name="Berrin J.G."/>
            <person name="Delaux P.M."/>
            <person name="Dal Grande F."/>
            <person name="Keller J."/>
        </authorList>
    </citation>
    <scope>NUCLEOTIDE SEQUENCE [LARGE SCALE GENOMIC DNA]</scope>
    <source>
        <strain evidence="2 3">SAG 245.80</strain>
    </source>
</reference>
<evidence type="ECO:0000313" key="3">
    <source>
        <dbReference type="Proteomes" id="UP001445335"/>
    </source>
</evidence>
<organism evidence="2 3">
    <name type="scientific">Elliptochloris bilobata</name>
    <dbReference type="NCBI Taxonomy" id="381761"/>
    <lineage>
        <taxon>Eukaryota</taxon>
        <taxon>Viridiplantae</taxon>
        <taxon>Chlorophyta</taxon>
        <taxon>core chlorophytes</taxon>
        <taxon>Trebouxiophyceae</taxon>
        <taxon>Trebouxiophyceae incertae sedis</taxon>
        <taxon>Elliptochloris clade</taxon>
        <taxon>Elliptochloris</taxon>
    </lineage>
</organism>
<proteinExistence type="predicted"/>
<evidence type="ECO:0000256" key="1">
    <source>
        <dbReference type="SAM" id="MobiDB-lite"/>
    </source>
</evidence>
<gene>
    <name evidence="2" type="ORF">WJX81_004263</name>
</gene>
<keyword evidence="3" id="KW-1185">Reference proteome</keyword>